<keyword evidence="3" id="KW-1185">Reference proteome</keyword>
<feature type="domain" description="RIH" evidence="1">
    <location>
        <begin position="1"/>
        <end position="42"/>
    </location>
</feature>
<dbReference type="AlphaFoldDB" id="A0A5B7JZL1"/>
<dbReference type="GO" id="GO:0005220">
    <property type="term" value="F:inositol 1,4,5-trisphosphate-gated calcium channel activity"/>
    <property type="evidence" value="ECO:0007669"/>
    <property type="project" value="TreeGrafter"/>
</dbReference>
<dbReference type="InterPro" id="IPR000699">
    <property type="entry name" value="RIH_dom"/>
</dbReference>
<dbReference type="GO" id="GO:0005789">
    <property type="term" value="C:endoplasmic reticulum membrane"/>
    <property type="evidence" value="ECO:0007669"/>
    <property type="project" value="TreeGrafter"/>
</dbReference>
<dbReference type="Proteomes" id="UP000324222">
    <property type="component" value="Unassembled WGS sequence"/>
</dbReference>
<feature type="domain" description="RIH" evidence="1">
    <location>
        <begin position="43"/>
        <end position="75"/>
    </location>
</feature>
<comment type="caution">
    <text evidence="2">The sequence shown here is derived from an EMBL/GenBank/DDBJ whole genome shotgun (WGS) entry which is preliminary data.</text>
</comment>
<dbReference type="GO" id="GO:0030667">
    <property type="term" value="C:secretory granule membrane"/>
    <property type="evidence" value="ECO:0007669"/>
    <property type="project" value="TreeGrafter"/>
</dbReference>
<keyword evidence="2" id="KW-0675">Receptor</keyword>
<dbReference type="PANTHER" id="PTHR13715:SF102">
    <property type="entry name" value="INOSITOL 1,4,5-TRISPHOSPHATE RECEPTOR"/>
    <property type="match status" value="1"/>
</dbReference>
<gene>
    <name evidence="2" type="primary">IP3R_2</name>
    <name evidence="2" type="ORF">E2C01_093981</name>
</gene>
<name>A0A5B7JZL1_PORTR</name>
<organism evidence="2 3">
    <name type="scientific">Portunus trituberculatus</name>
    <name type="common">Swimming crab</name>
    <name type="synonym">Neptunus trituberculatus</name>
    <dbReference type="NCBI Taxonomy" id="210409"/>
    <lineage>
        <taxon>Eukaryota</taxon>
        <taxon>Metazoa</taxon>
        <taxon>Ecdysozoa</taxon>
        <taxon>Arthropoda</taxon>
        <taxon>Crustacea</taxon>
        <taxon>Multicrustacea</taxon>
        <taxon>Malacostraca</taxon>
        <taxon>Eumalacostraca</taxon>
        <taxon>Eucarida</taxon>
        <taxon>Decapoda</taxon>
        <taxon>Pleocyemata</taxon>
        <taxon>Brachyura</taxon>
        <taxon>Eubrachyura</taxon>
        <taxon>Portunoidea</taxon>
        <taxon>Portunidae</taxon>
        <taxon>Portuninae</taxon>
        <taxon>Portunus</taxon>
    </lineage>
</organism>
<evidence type="ECO:0000259" key="1">
    <source>
        <dbReference type="Pfam" id="PF01365"/>
    </source>
</evidence>
<reference evidence="2 3" key="1">
    <citation type="submission" date="2019-05" db="EMBL/GenBank/DDBJ databases">
        <title>Another draft genome of Portunus trituberculatus and its Hox gene families provides insights of decapod evolution.</title>
        <authorList>
            <person name="Jeong J.-H."/>
            <person name="Song I."/>
            <person name="Kim S."/>
            <person name="Choi T."/>
            <person name="Kim D."/>
            <person name="Ryu S."/>
            <person name="Kim W."/>
        </authorList>
    </citation>
    <scope>NUCLEOTIDE SEQUENCE [LARGE SCALE GENOMIC DNA]</scope>
    <source>
        <tissue evidence="2">Muscle</tissue>
    </source>
</reference>
<dbReference type="GO" id="GO:0016529">
    <property type="term" value="C:sarcoplasmic reticulum"/>
    <property type="evidence" value="ECO:0007669"/>
    <property type="project" value="TreeGrafter"/>
</dbReference>
<proteinExistence type="predicted"/>
<evidence type="ECO:0000313" key="2">
    <source>
        <dbReference type="EMBL" id="MPC98607.1"/>
    </source>
</evidence>
<sequence>MQKQIGIDILAEETITALLHNNRKLLEIHITATEIETFVGLVLCISNNQAIPRTQELICKSVFSEKNKDILIDTR</sequence>
<dbReference type="GO" id="GO:0051209">
    <property type="term" value="P:release of sequestered calcium ion into cytosol"/>
    <property type="evidence" value="ECO:0007669"/>
    <property type="project" value="TreeGrafter"/>
</dbReference>
<dbReference type="GO" id="GO:0005509">
    <property type="term" value="F:calcium ion binding"/>
    <property type="evidence" value="ECO:0007669"/>
    <property type="project" value="TreeGrafter"/>
</dbReference>
<dbReference type="GO" id="GO:0005886">
    <property type="term" value="C:plasma membrane"/>
    <property type="evidence" value="ECO:0007669"/>
    <property type="project" value="TreeGrafter"/>
</dbReference>
<protein>
    <submittedName>
        <fullName evidence="2">Inositol 1,4,5-trisphosphate receptor</fullName>
    </submittedName>
</protein>
<dbReference type="Pfam" id="PF01365">
    <property type="entry name" value="RYDR_ITPR"/>
    <property type="match status" value="2"/>
</dbReference>
<dbReference type="GO" id="GO:0035091">
    <property type="term" value="F:phosphatidylinositol binding"/>
    <property type="evidence" value="ECO:0007669"/>
    <property type="project" value="TreeGrafter"/>
</dbReference>
<accession>A0A5B7JZL1</accession>
<evidence type="ECO:0000313" key="3">
    <source>
        <dbReference type="Proteomes" id="UP000324222"/>
    </source>
</evidence>
<dbReference type="EMBL" id="VSRR010114812">
    <property type="protein sequence ID" value="MPC98607.1"/>
    <property type="molecule type" value="Genomic_DNA"/>
</dbReference>
<dbReference type="GO" id="GO:0070679">
    <property type="term" value="F:inositol 1,4,5 trisphosphate binding"/>
    <property type="evidence" value="ECO:0007669"/>
    <property type="project" value="TreeGrafter"/>
</dbReference>
<dbReference type="InterPro" id="IPR015925">
    <property type="entry name" value="Ryanodine_IP3_receptor"/>
</dbReference>
<dbReference type="OrthoDB" id="76898at2759"/>
<dbReference type="PANTHER" id="PTHR13715">
    <property type="entry name" value="RYANODINE RECEPTOR AND IP3 RECEPTOR"/>
    <property type="match status" value="1"/>
</dbReference>